<keyword evidence="1" id="KW-1133">Transmembrane helix</keyword>
<sequence length="336" mass="39692">MRKPQNCPKYELTKSFLNSGIFLKFLYEGNKDVEALNREIESHKSDSNSVSIRSIIQRENEKFIEKIKENFRDNDQIKCCRDINYYFDLLNAIIKSPNVFSKNIQDDVINKFEEQWKEIIRVKNIDICTRETDLDSIRKRCIIKHLYDLKMDVNFIKAFSDDYNKYLVDKWKKIIEYTNTYYGGVYIKIENDSMGIIEKYDDFLKSSYFICDSGLNKLNIDDITISTDVNSLINSISLDKITSKEIQEGCFNKNYIELLKIKTSDIQRMINMLTIGISLLGFALILIFLYRFSPLGNLLRRHTKKNIEVDENTSEEMHELYENSENGRQYISYHSI</sequence>
<proteinExistence type="predicted"/>
<organism evidence="2 3">
    <name type="scientific">Plasmodium ovale wallikeri</name>
    <dbReference type="NCBI Taxonomy" id="864142"/>
    <lineage>
        <taxon>Eukaryota</taxon>
        <taxon>Sar</taxon>
        <taxon>Alveolata</taxon>
        <taxon>Apicomplexa</taxon>
        <taxon>Aconoidasida</taxon>
        <taxon>Haemosporida</taxon>
        <taxon>Plasmodiidae</taxon>
        <taxon>Plasmodium</taxon>
        <taxon>Plasmodium (Plasmodium)</taxon>
    </lineage>
</organism>
<feature type="transmembrane region" description="Helical" evidence="1">
    <location>
        <begin position="269"/>
        <end position="292"/>
    </location>
</feature>
<evidence type="ECO:0000313" key="3">
    <source>
        <dbReference type="Proteomes" id="UP000078550"/>
    </source>
</evidence>
<keyword evidence="1" id="KW-0472">Membrane</keyword>
<dbReference type="Proteomes" id="UP000078550">
    <property type="component" value="Unassembled WGS sequence"/>
</dbReference>
<name>A0A1A9AS74_PLAOA</name>
<accession>A0A1A9AS74</accession>
<protein>
    <submittedName>
        <fullName evidence="2">PIR Superfamily Protein</fullName>
    </submittedName>
</protein>
<dbReference type="EMBL" id="FLRE01002870">
    <property type="protein sequence ID" value="SBT59100.1"/>
    <property type="molecule type" value="Genomic_DNA"/>
</dbReference>
<reference evidence="3" key="1">
    <citation type="submission" date="2016-05" db="EMBL/GenBank/DDBJ databases">
        <authorList>
            <person name="Naeem Raeece"/>
        </authorList>
    </citation>
    <scope>NUCLEOTIDE SEQUENCE [LARGE SCALE GENOMIC DNA]</scope>
</reference>
<gene>
    <name evidence="2" type="ORF">POVWA2_091690</name>
</gene>
<dbReference type="AlphaFoldDB" id="A0A1A9AS74"/>
<keyword evidence="1" id="KW-0812">Transmembrane</keyword>
<evidence type="ECO:0000256" key="1">
    <source>
        <dbReference type="SAM" id="Phobius"/>
    </source>
</evidence>
<evidence type="ECO:0000313" key="2">
    <source>
        <dbReference type="EMBL" id="SBT59100.1"/>
    </source>
</evidence>